<accession>A0ABU3PBF3</accession>
<reference evidence="1" key="1">
    <citation type="submission" date="2023-09" db="EMBL/GenBank/DDBJ databases">
        <title>Paucibacter sp. APW11 Genome sequencing and assembly.</title>
        <authorList>
            <person name="Kim I."/>
        </authorList>
    </citation>
    <scope>NUCLEOTIDE SEQUENCE</scope>
    <source>
        <strain evidence="1">APW11</strain>
    </source>
</reference>
<evidence type="ECO:0000313" key="2">
    <source>
        <dbReference type="Proteomes" id="UP001246372"/>
    </source>
</evidence>
<gene>
    <name evidence="1" type="ORF">RQP53_11290</name>
</gene>
<evidence type="ECO:0000313" key="1">
    <source>
        <dbReference type="EMBL" id="MDT8999853.1"/>
    </source>
</evidence>
<evidence type="ECO:0008006" key="3">
    <source>
        <dbReference type="Google" id="ProtNLM"/>
    </source>
</evidence>
<dbReference type="RefSeq" id="WP_315650418.1">
    <property type="nucleotide sequence ID" value="NZ_JAVXZY010000004.1"/>
</dbReference>
<protein>
    <recommendedName>
        <fullName evidence="3">Thiazole-containing bacteriocin maturation protein</fullName>
    </recommendedName>
</protein>
<organism evidence="1 2">
    <name type="scientific">Roseateles aquae</name>
    <dbReference type="NCBI Taxonomy" id="3077235"/>
    <lineage>
        <taxon>Bacteria</taxon>
        <taxon>Pseudomonadati</taxon>
        <taxon>Pseudomonadota</taxon>
        <taxon>Betaproteobacteria</taxon>
        <taxon>Burkholderiales</taxon>
        <taxon>Sphaerotilaceae</taxon>
        <taxon>Roseateles</taxon>
    </lineage>
</organism>
<sequence length="619" mass="66607">MSAVLDSKAQVSTPAAQVQRLRLKNHVFFRPTPKGVLFDAGKQSFVLQGKGVYSFVERVIALMDAGHSLEQIERNLPVKLFALYQQLMQALLSHGMLIDDSADALLLEAAGEPDALREFIKYLQDKLPPSLYRPALQRWRESSVLLVGDGYALKAAAKALANSGVGQLQVMVSEEKGRVSAAEIRASLAASGVRGQRHSVRHGLPAAADLQAQALLLLASDADDGEAQALYCDALAGTAGTPCLIGARLAGQAFVLPLAEPGQPGLQDLLQWLPPNAAEAHSPASLALMGSVAAQHALRYVFNIELDGLRRQAHRINPYLELSQHPILAAPLLQRREPLARDAQHFISQLQAPADRPLSRYEALRVDLAPWFDAVTGVLRAPSGRPVGQLPLYHDAIELRFPRLAQRPSELLLGWGLNAEQAGMRALAGALTRQAQIGQSASVAARTCCAFDEQDWQRQALALALVQSADFVEQRHCAWLDCASSGDGTLQLLQRLLKFLRPEPARFLLHWHPGAAACLAECFLGDELIASAVACTPLLAMQEAMGRACSDAQLKEWAPPRPAANALPPAMPAQWQTPPARLDARIDGGPAASFTLRSDLALPAGVFCGHATLDIGSRA</sequence>
<proteinExistence type="predicted"/>
<dbReference type="Proteomes" id="UP001246372">
    <property type="component" value="Unassembled WGS sequence"/>
</dbReference>
<dbReference type="EMBL" id="JAVXZY010000004">
    <property type="protein sequence ID" value="MDT8999853.1"/>
    <property type="molecule type" value="Genomic_DNA"/>
</dbReference>
<name>A0ABU3PBF3_9BURK</name>
<comment type="caution">
    <text evidence="1">The sequence shown here is derived from an EMBL/GenBank/DDBJ whole genome shotgun (WGS) entry which is preliminary data.</text>
</comment>
<keyword evidence="2" id="KW-1185">Reference proteome</keyword>